<dbReference type="PANTHER" id="PTHR12684:SF2">
    <property type="entry name" value="TRNA 2'-PHOSPHOTRANSFERASE 1"/>
    <property type="match status" value="1"/>
</dbReference>
<dbReference type="InterPro" id="IPR042080">
    <property type="entry name" value="RNA_2'-PTrans_N"/>
</dbReference>
<reference evidence="7" key="1">
    <citation type="submission" date="2016-10" db="EMBL/GenBank/DDBJ databases">
        <authorList>
            <person name="Varghese N."/>
            <person name="Submissions S."/>
        </authorList>
    </citation>
    <scope>NUCLEOTIDE SEQUENCE [LARGE SCALE GENOMIC DNA]</scope>
    <source>
        <strain evidence="7">CGMCC 4.5579</strain>
    </source>
</reference>
<dbReference type="EMBL" id="FOWW01000006">
    <property type="protein sequence ID" value="SFQ36018.1"/>
    <property type="molecule type" value="Genomic_DNA"/>
</dbReference>
<dbReference type="PANTHER" id="PTHR12684">
    <property type="entry name" value="PUTATIVE PHOSPHOTRANSFERASE"/>
    <property type="match status" value="1"/>
</dbReference>
<evidence type="ECO:0000256" key="3">
    <source>
        <dbReference type="ARBA" id="ARBA00023027"/>
    </source>
</evidence>
<comment type="similarity">
    <text evidence="1 5">Belongs to the KptA/TPT1 family.</text>
</comment>
<comment type="function">
    <text evidence="4 5">Removes the 2'-phosphate from RNA via an intermediate in which the phosphate is ADP-ribosylated by NAD followed by a presumed transesterification to release the RNA and generate ADP-ribose 1''-2''-cyclic phosphate (APPR&gt;P). May function as an ADP-ribosylase.</text>
</comment>
<keyword evidence="3 5" id="KW-0520">NAD</keyword>
<dbReference type="RefSeq" id="WP_092531883.1">
    <property type="nucleotide sequence ID" value="NZ_FOWW01000006.1"/>
</dbReference>
<dbReference type="GO" id="GO:0000215">
    <property type="term" value="F:tRNA 2'-phosphotransferase activity"/>
    <property type="evidence" value="ECO:0007669"/>
    <property type="project" value="TreeGrafter"/>
</dbReference>
<dbReference type="Gene3D" id="3.20.170.30">
    <property type="match status" value="1"/>
</dbReference>
<organism evidence="6 7">
    <name type="scientific">Amycolatopsis arida</name>
    <dbReference type="NCBI Taxonomy" id="587909"/>
    <lineage>
        <taxon>Bacteria</taxon>
        <taxon>Bacillati</taxon>
        <taxon>Actinomycetota</taxon>
        <taxon>Actinomycetes</taxon>
        <taxon>Pseudonocardiales</taxon>
        <taxon>Pseudonocardiaceae</taxon>
        <taxon>Amycolatopsis</taxon>
    </lineage>
</organism>
<dbReference type="InterPro" id="IPR002745">
    <property type="entry name" value="Ptrans_KptA/Tpt1"/>
</dbReference>
<dbReference type="NCBIfam" id="NF002014">
    <property type="entry name" value="PRK00819.1-4"/>
    <property type="match status" value="1"/>
</dbReference>
<dbReference type="Pfam" id="PF01885">
    <property type="entry name" value="PTS_2-RNA"/>
    <property type="match status" value="1"/>
</dbReference>
<dbReference type="GO" id="GO:0003950">
    <property type="term" value="F:NAD+ poly-ADP-ribosyltransferase activity"/>
    <property type="evidence" value="ECO:0007669"/>
    <property type="project" value="InterPro"/>
</dbReference>
<name>A0A1I5XVP9_9PSEU</name>
<dbReference type="OrthoDB" id="4537997at2"/>
<proteinExistence type="inferred from homology"/>
<gene>
    <name evidence="5" type="primary">kptA</name>
    <name evidence="6" type="ORF">SAMN05421810_106282</name>
</gene>
<dbReference type="STRING" id="587909.SAMN05421810_106282"/>
<evidence type="ECO:0000256" key="5">
    <source>
        <dbReference type="HAMAP-Rule" id="MF_00299"/>
    </source>
</evidence>
<evidence type="ECO:0000256" key="2">
    <source>
        <dbReference type="ARBA" id="ARBA00022679"/>
    </source>
</evidence>
<dbReference type="AlphaFoldDB" id="A0A1I5XVP9"/>
<dbReference type="SUPFAM" id="SSF56399">
    <property type="entry name" value="ADP-ribosylation"/>
    <property type="match status" value="1"/>
</dbReference>
<accession>A0A1I5XVP9</accession>
<evidence type="ECO:0000256" key="4">
    <source>
        <dbReference type="ARBA" id="ARBA00025212"/>
    </source>
</evidence>
<sequence>MKHSALVRASKRISRHLRHAPHEIGLELEPGGWVAVDDLLAALARHGVRLTRAELDEVVAGNDKRRFGYDETGRRIRANQGHTVRVELDLPVATPPDVLYHGTVEHVLDAIRREGLRPMRRHDVHLSTSPDTATAVGARRGRPVVLTVDAHAMHAAGHRFRVSANGVWLVPHVPPRFLRAESHVLLDQPPDTSRR</sequence>
<dbReference type="GO" id="GO:0006388">
    <property type="term" value="P:tRNA splicing, via endonucleolytic cleavage and ligation"/>
    <property type="evidence" value="ECO:0007669"/>
    <property type="project" value="UniProtKB-UniRule"/>
</dbReference>
<evidence type="ECO:0000256" key="1">
    <source>
        <dbReference type="ARBA" id="ARBA00009836"/>
    </source>
</evidence>
<dbReference type="HAMAP" id="MF_00299">
    <property type="entry name" value="KptA"/>
    <property type="match status" value="1"/>
</dbReference>
<dbReference type="Gene3D" id="1.10.10.970">
    <property type="entry name" value="RNA 2'-phosphotransferase, Tpt1/KptA family, N-terminal domain"/>
    <property type="match status" value="1"/>
</dbReference>
<dbReference type="Proteomes" id="UP000198727">
    <property type="component" value="Unassembled WGS sequence"/>
</dbReference>
<dbReference type="InterPro" id="IPR042081">
    <property type="entry name" value="RNA_2'-PTrans_C"/>
</dbReference>
<protein>
    <recommendedName>
        <fullName evidence="5">Probable RNA 2'-phosphotransferase</fullName>
        <ecNumber evidence="5">2.7.1.-</ecNumber>
    </recommendedName>
</protein>
<dbReference type="EC" id="2.7.1.-" evidence="5"/>
<evidence type="ECO:0000313" key="7">
    <source>
        <dbReference type="Proteomes" id="UP000198727"/>
    </source>
</evidence>
<dbReference type="InterPro" id="IPR022928">
    <property type="entry name" value="RNA_2'-PTrans_KptA"/>
</dbReference>
<evidence type="ECO:0000313" key="6">
    <source>
        <dbReference type="EMBL" id="SFQ36018.1"/>
    </source>
</evidence>
<keyword evidence="2 5" id="KW-0808">Transferase</keyword>
<keyword evidence="7" id="KW-1185">Reference proteome</keyword>